<dbReference type="Pfam" id="PF02738">
    <property type="entry name" value="MoCoBD_1"/>
    <property type="match status" value="1"/>
</dbReference>
<proteinExistence type="predicted"/>
<comment type="caution">
    <text evidence="2">The sequence shown here is derived from an EMBL/GenBank/DDBJ whole genome shotgun (WGS) entry which is preliminary data.</text>
</comment>
<dbReference type="PROSITE" id="PS51318">
    <property type="entry name" value="TAT"/>
    <property type="match status" value="1"/>
</dbReference>
<keyword evidence="3" id="KW-1185">Reference proteome</keyword>
<dbReference type="EMBL" id="WWCU01000009">
    <property type="protein sequence ID" value="MYN07854.1"/>
    <property type="molecule type" value="Genomic_DNA"/>
</dbReference>
<dbReference type="Pfam" id="PF20256">
    <property type="entry name" value="MoCoBD_2"/>
    <property type="match status" value="2"/>
</dbReference>
<evidence type="ECO:0000313" key="3">
    <source>
        <dbReference type="Proteomes" id="UP000450676"/>
    </source>
</evidence>
<dbReference type="InterPro" id="IPR012368">
    <property type="entry name" value="OxRdtase_Mopterin-bd_su_IorB"/>
</dbReference>
<accession>A0A7X4KL64</accession>
<dbReference type="GO" id="GO:0016491">
    <property type="term" value="F:oxidoreductase activity"/>
    <property type="evidence" value="ECO:0007669"/>
    <property type="project" value="InterPro"/>
</dbReference>
<organism evidence="2 3">
    <name type="scientific">Pseudoduganella aquatica</name>
    <dbReference type="NCBI Taxonomy" id="2660641"/>
    <lineage>
        <taxon>Bacteria</taxon>
        <taxon>Pseudomonadati</taxon>
        <taxon>Pseudomonadota</taxon>
        <taxon>Betaproteobacteria</taxon>
        <taxon>Burkholderiales</taxon>
        <taxon>Oxalobacteraceae</taxon>
        <taxon>Telluria group</taxon>
        <taxon>Pseudoduganella</taxon>
    </lineage>
</organism>
<dbReference type="InterPro" id="IPR008274">
    <property type="entry name" value="AldOxase/xan_DH_MoCoBD1"/>
</dbReference>
<dbReference type="AlphaFoldDB" id="A0A7X4KL64"/>
<dbReference type="Gene3D" id="3.90.1170.50">
    <property type="entry name" value="Aldehyde oxidase/xanthine dehydrogenase, a/b hammerhead"/>
    <property type="match status" value="1"/>
</dbReference>
<name>A0A7X4KL64_9BURK</name>
<sequence>MKLSRRRFLLSATAVAGAMVVGWGALPPRQRVRGKLPLPVSGGAVPLNGWVAIAPDNTVSVVMARSEMGQGVHTALPMLLAEELDVPLAQVKLVQAPNDKIYGNVSILVDSLPFHPDEEGRGKRLAGWLVSKVGRELGINMTGGSSSVKDLWLPMREAGATARALLIEAAAREWKVKPAECFTEAGFVAHPNGKRAAYGALVAAAAGMTPGTVRLKSVGQFRLIGTAAPRLDTPSKVNGSARFGLDARPEGMLYAAVKMSPVIGGAVASVDTAAVLKMPGVARVVDFSSALAEKTGASAGLAVVAAHYWQAKQAAAALPVTWNEGAHGKLSSEGVFKQFAQQLDDEDGHAYYTLGEVDDVAQAAGAVKTLKAEYRAPFLAHAALEPLNCTAQVKDGKVRLWVSTQAPGLAIDAAAKVAGVSAADVTLEVGMLGGGFGRRLETDFIAQAVAVAKECNGAPVQMIWSREDDTTHDVYRPAALARFAASLDAAGNIAAWDSKSVSGAIGHQFFKRNLGLPGAGPDKTTAEGAFDMQYEIPNQRVRHVTADSAVPIGYFRSVGHSHNAFFKESFIDELAHAVGQSGASFRRGLLHRHPRHLAVLNAAVDKAGQPPPGRAHGVALHQSFGTIVAQVAEVSVQDKQIIVHRVVCAVDCGIAVNPGIISQQVESAVVFGLSAALRGEITIKDGKVEQSNFHQYEVLRMPQAPKVETIIMLSAEPPEGMGEPAVPPVAPAVANAVFTLTGQRLRSLPLRLA</sequence>
<dbReference type="PIRSF" id="PIRSF036389">
    <property type="entry name" value="IOR_B"/>
    <property type="match status" value="1"/>
</dbReference>
<dbReference type="SUPFAM" id="SSF56003">
    <property type="entry name" value="Molybdenum cofactor-binding domain"/>
    <property type="match status" value="2"/>
</dbReference>
<dbReference type="InterPro" id="IPR037165">
    <property type="entry name" value="AldOxase/xan_DH_Mopterin-bd_sf"/>
</dbReference>
<dbReference type="InterPro" id="IPR046867">
    <property type="entry name" value="AldOxase/xan_DH_MoCoBD2"/>
</dbReference>
<dbReference type="Gene3D" id="3.30.365.10">
    <property type="entry name" value="Aldehyde oxidase/xanthine dehydrogenase, molybdopterin binding domain"/>
    <property type="match status" value="4"/>
</dbReference>
<dbReference type="Proteomes" id="UP000450676">
    <property type="component" value="Unassembled WGS sequence"/>
</dbReference>
<feature type="domain" description="Aldehyde oxidase/xanthine dehydrogenase a/b hammerhead" evidence="1">
    <location>
        <begin position="238"/>
        <end position="326"/>
    </location>
</feature>
<dbReference type="PANTHER" id="PTHR47495">
    <property type="entry name" value="ALDEHYDE DEHYDROGENASE"/>
    <property type="match status" value="1"/>
</dbReference>
<dbReference type="InterPro" id="IPR052516">
    <property type="entry name" value="N-heterocyclic_Hydroxylase"/>
</dbReference>
<dbReference type="PANTHER" id="PTHR47495:SF2">
    <property type="entry name" value="ALDEHYDE DEHYDROGENASE"/>
    <property type="match status" value="1"/>
</dbReference>
<dbReference type="InterPro" id="IPR006311">
    <property type="entry name" value="TAT_signal"/>
</dbReference>
<evidence type="ECO:0000259" key="1">
    <source>
        <dbReference type="SMART" id="SM01008"/>
    </source>
</evidence>
<evidence type="ECO:0000313" key="2">
    <source>
        <dbReference type="EMBL" id="MYN07854.1"/>
    </source>
</evidence>
<dbReference type="SMART" id="SM01008">
    <property type="entry name" value="Ald_Xan_dh_C"/>
    <property type="match status" value="1"/>
</dbReference>
<gene>
    <name evidence="2" type="ORF">GTP77_10965</name>
</gene>
<dbReference type="InterPro" id="IPR000674">
    <property type="entry name" value="Ald_Oxase/Xan_DH_a/b"/>
</dbReference>
<dbReference type="RefSeq" id="WP_161072188.1">
    <property type="nucleotide sequence ID" value="NZ_WWCU01000009.1"/>
</dbReference>
<reference evidence="2 3" key="1">
    <citation type="submission" date="2019-12" db="EMBL/GenBank/DDBJ databases">
        <title>Novel species isolated from a subtropical stream in China.</title>
        <authorList>
            <person name="Lu H."/>
        </authorList>
    </citation>
    <scope>NUCLEOTIDE SEQUENCE [LARGE SCALE GENOMIC DNA]</scope>
    <source>
        <strain evidence="2 3">FT127W</strain>
    </source>
</reference>
<protein>
    <submittedName>
        <fullName evidence="2">Molybdopterin-dependent oxidoreductase</fullName>
    </submittedName>
</protein>